<dbReference type="KEGG" id="vg:28802879"/>
<evidence type="ECO:0000256" key="1">
    <source>
        <dbReference type="SAM" id="Phobius"/>
    </source>
</evidence>
<protein>
    <submittedName>
        <fullName evidence="2">Uncharacterized protein</fullName>
    </submittedName>
</protein>
<keyword evidence="1" id="KW-0472">Membrane</keyword>
<proteinExistence type="predicted"/>
<name>A0A166XZI9_9CAUD</name>
<reference evidence="3" key="1">
    <citation type="submission" date="2016-03" db="EMBL/GenBank/DDBJ databases">
        <authorList>
            <person name="Ploux O."/>
        </authorList>
    </citation>
    <scope>NUCLEOTIDE SEQUENCE [LARGE SCALE GENOMIC DNA]</scope>
</reference>
<dbReference type="Proteomes" id="UP000202279">
    <property type="component" value="Segment"/>
</dbReference>
<keyword evidence="3" id="KW-1185">Reference proteome</keyword>
<evidence type="ECO:0000313" key="3">
    <source>
        <dbReference type="Proteomes" id="UP000202279"/>
    </source>
</evidence>
<feature type="transmembrane region" description="Helical" evidence="1">
    <location>
        <begin position="57"/>
        <end position="80"/>
    </location>
</feature>
<dbReference type="GeneID" id="28802879"/>
<evidence type="ECO:0000313" key="2">
    <source>
        <dbReference type="EMBL" id="ANA85242.1"/>
    </source>
</evidence>
<dbReference type="EMBL" id="KU998233">
    <property type="protein sequence ID" value="ANA85242.1"/>
    <property type="molecule type" value="Genomic_DNA"/>
</dbReference>
<keyword evidence="1" id="KW-1133">Transmembrane helix</keyword>
<keyword evidence="1" id="KW-0812">Transmembrane</keyword>
<feature type="transmembrane region" description="Helical" evidence="1">
    <location>
        <begin position="6"/>
        <end position="29"/>
    </location>
</feature>
<organism evidence="2 3">
    <name type="scientific">Gordonia phage BritBrat</name>
    <dbReference type="NCBI Taxonomy" id="1838064"/>
    <lineage>
        <taxon>Viruses</taxon>
        <taxon>Duplodnaviria</taxon>
        <taxon>Heunggongvirae</taxon>
        <taxon>Uroviricota</taxon>
        <taxon>Caudoviricetes</taxon>
        <taxon>Britbratvirus</taxon>
        <taxon>Britbratvirus britbrat</taxon>
    </lineage>
</organism>
<gene>
    <name evidence="2" type="primary">34</name>
    <name evidence="2" type="ORF">PBI_BRITBRAT_34</name>
</gene>
<sequence length="83" mass="8998">MPSETLRTILVALFGGMIWMTPWAAVMTVNRVRHGRLMEAKYGVPFWDAIRDLPNGWIWGSWAIGLSGVAGTAILLSLALGGA</sequence>
<dbReference type="RefSeq" id="YP_009276561.1">
    <property type="nucleotide sequence ID" value="NC_030942.1"/>
</dbReference>
<accession>A0A166XZI9</accession>